<name>A0ABW0QK38_9BURK</name>
<organism evidence="1 2">
    <name type="scientific">Polaromonas jejuensis</name>
    <dbReference type="NCBI Taxonomy" id="457502"/>
    <lineage>
        <taxon>Bacteria</taxon>
        <taxon>Pseudomonadati</taxon>
        <taxon>Pseudomonadota</taxon>
        <taxon>Betaproteobacteria</taxon>
        <taxon>Burkholderiales</taxon>
        <taxon>Comamonadaceae</taxon>
        <taxon>Polaromonas</taxon>
    </lineage>
</organism>
<dbReference type="EMBL" id="JBHSMX010000066">
    <property type="protein sequence ID" value="MFC5524007.1"/>
    <property type="molecule type" value="Genomic_DNA"/>
</dbReference>
<proteinExistence type="predicted"/>
<accession>A0ABW0QK38</accession>
<reference evidence="2" key="1">
    <citation type="journal article" date="2019" name="Int. J. Syst. Evol. Microbiol.">
        <title>The Global Catalogue of Microorganisms (GCM) 10K type strain sequencing project: providing services to taxonomists for standard genome sequencing and annotation.</title>
        <authorList>
            <consortium name="The Broad Institute Genomics Platform"/>
            <consortium name="The Broad Institute Genome Sequencing Center for Infectious Disease"/>
            <person name="Wu L."/>
            <person name="Ma J."/>
        </authorList>
    </citation>
    <scope>NUCLEOTIDE SEQUENCE [LARGE SCALE GENOMIC DNA]</scope>
    <source>
        <strain evidence="2">CGMCC 4.7277</strain>
    </source>
</reference>
<comment type="caution">
    <text evidence="1">The sequence shown here is derived from an EMBL/GenBank/DDBJ whole genome shotgun (WGS) entry which is preliminary data.</text>
</comment>
<evidence type="ECO:0000313" key="2">
    <source>
        <dbReference type="Proteomes" id="UP001596084"/>
    </source>
</evidence>
<dbReference type="RefSeq" id="WP_068832062.1">
    <property type="nucleotide sequence ID" value="NZ_JBHSMX010000066.1"/>
</dbReference>
<gene>
    <name evidence="1" type="ORF">ACFPP7_24310</name>
</gene>
<dbReference type="Proteomes" id="UP001596084">
    <property type="component" value="Unassembled WGS sequence"/>
</dbReference>
<evidence type="ECO:0000313" key="1">
    <source>
        <dbReference type="EMBL" id="MFC5524007.1"/>
    </source>
</evidence>
<protein>
    <submittedName>
        <fullName evidence="1">Uncharacterized protein</fullName>
    </submittedName>
</protein>
<keyword evidence="2" id="KW-1185">Reference proteome</keyword>
<sequence>MDFNFKLTEQESNLVLTALANRPYAEVVNLIGKLQGQANVQLEAAKPVNNNGDLKGPTDV</sequence>